<evidence type="ECO:0000256" key="1">
    <source>
        <dbReference type="SAM" id="MobiDB-lite"/>
    </source>
</evidence>
<accession>A0A2L0H4L8</accession>
<name>A0A2L0H4L8_RHIFR</name>
<protein>
    <submittedName>
        <fullName evidence="3">Uncharacterized protein</fullName>
    </submittedName>
</protein>
<keyword evidence="2" id="KW-1133">Transmembrane helix</keyword>
<feature type="transmembrane region" description="Helical" evidence="2">
    <location>
        <begin position="12"/>
        <end position="30"/>
    </location>
</feature>
<dbReference type="Proteomes" id="UP000239340">
    <property type="component" value="Chromosome"/>
</dbReference>
<evidence type="ECO:0000313" key="3">
    <source>
        <dbReference type="EMBL" id="AUX76420.1"/>
    </source>
</evidence>
<dbReference type="AlphaFoldDB" id="A0A2L0H4L8"/>
<evidence type="ECO:0000313" key="4">
    <source>
        <dbReference type="Proteomes" id="UP000239340"/>
    </source>
</evidence>
<gene>
    <name evidence="3" type="ORF">NXT3_CH01852</name>
</gene>
<feature type="region of interest" description="Disordered" evidence="1">
    <location>
        <begin position="41"/>
        <end position="77"/>
    </location>
</feature>
<organism evidence="3 4">
    <name type="scientific">Rhizobium fredii</name>
    <name type="common">Sinorhizobium fredii</name>
    <dbReference type="NCBI Taxonomy" id="380"/>
    <lineage>
        <taxon>Bacteria</taxon>
        <taxon>Pseudomonadati</taxon>
        <taxon>Pseudomonadota</taxon>
        <taxon>Alphaproteobacteria</taxon>
        <taxon>Hyphomicrobiales</taxon>
        <taxon>Rhizobiaceae</taxon>
        <taxon>Sinorhizobium/Ensifer group</taxon>
        <taxon>Sinorhizobium</taxon>
    </lineage>
</organism>
<evidence type="ECO:0000256" key="2">
    <source>
        <dbReference type="SAM" id="Phobius"/>
    </source>
</evidence>
<feature type="compositionally biased region" description="Basic and acidic residues" evidence="1">
    <location>
        <begin position="49"/>
        <end position="77"/>
    </location>
</feature>
<keyword evidence="2" id="KW-0472">Membrane</keyword>
<dbReference type="EMBL" id="CP024307">
    <property type="protein sequence ID" value="AUX76420.1"/>
    <property type="molecule type" value="Genomic_DNA"/>
</dbReference>
<reference evidence="3 4" key="1">
    <citation type="submission" date="2017-10" db="EMBL/GenBank/DDBJ databases">
        <title>Analysis of the genome sequences of Rhizobium populations associated to common bean (phaseolus vulgaris).</title>
        <authorList>
            <person name="Bustos P."/>
            <person name="Santamaria R.I."/>
            <person name="Miranda-Sanchez F."/>
            <person name="Perez-Carrascal O."/>
            <person name="Juarez S."/>
            <person name="Lozano L."/>
            <person name="Martinez-Flores I."/>
            <person name="Vinuesa P."/>
            <person name="Martinez-Romero E."/>
            <person name="Cevallos M.A."/>
            <person name="Romero D."/>
            <person name="Davila G."/>
            <person name="Gonzalez V."/>
        </authorList>
    </citation>
    <scope>NUCLEOTIDE SEQUENCE [LARGE SCALE GENOMIC DNA]</scope>
    <source>
        <strain evidence="3 4">NXT3</strain>
    </source>
</reference>
<sequence length="77" mass="8694">MAMVLTGREIGGAICLAGSTLTFAFLHWLSSDDQLAIVEQAPAEDDEPDFNKMAEESEEFARRLKEEDDKRWGYQPD</sequence>
<proteinExistence type="predicted"/>
<keyword evidence="2" id="KW-0812">Transmembrane</keyword>